<dbReference type="EMBL" id="MT143992">
    <property type="protein sequence ID" value="QJA45548.1"/>
    <property type="molecule type" value="Genomic_DNA"/>
</dbReference>
<evidence type="ECO:0000313" key="4">
    <source>
        <dbReference type="EMBL" id="QJH95424.1"/>
    </source>
</evidence>
<reference evidence="1" key="1">
    <citation type="submission" date="2020-03" db="EMBL/GenBank/DDBJ databases">
        <title>The deep terrestrial virosphere.</title>
        <authorList>
            <person name="Holmfeldt K."/>
            <person name="Nilsson E."/>
            <person name="Simone D."/>
            <person name="Lopez-Fernandez M."/>
            <person name="Wu X."/>
            <person name="de Brujin I."/>
            <person name="Lundin D."/>
            <person name="Andersson A."/>
            <person name="Bertilsson S."/>
            <person name="Dopson M."/>
        </authorList>
    </citation>
    <scope>NUCLEOTIDE SEQUENCE</scope>
    <source>
        <strain evidence="3">MM415A00371</strain>
        <strain evidence="2">MM415B00319</strain>
        <strain evidence="1">TM448A00246</strain>
        <strain evidence="4">TM448B00406</strain>
    </source>
</reference>
<gene>
    <name evidence="3" type="ORF">MM415A00371_0008</name>
    <name evidence="2" type="ORF">MM415B00319_0062</name>
    <name evidence="1" type="ORF">TM448A00246_0039</name>
    <name evidence="4" type="ORF">TM448B00406_0040</name>
</gene>
<evidence type="ECO:0000313" key="1">
    <source>
        <dbReference type="EMBL" id="QJA45548.1"/>
    </source>
</evidence>
<organism evidence="1">
    <name type="scientific">viral metagenome</name>
    <dbReference type="NCBI Taxonomy" id="1070528"/>
    <lineage>
        <taxon>unclassified sequences</taxon>
        <taxon>metagenomes</taxon>
        <taxon>organismal metagenomes</taxon>
    </lineage>
</organism>
<dbReference type="EMBL" id="MT144619">
    <property type="protein sequence ID" value="QJH95424.1"/>
    <property type="molecule type" value="Genomic_DNA"/>
</dbReference>
<proteinExistence type="predicted"/>
<dbReference type="EMBL" id="MT142495">
    <property type="protein sequence ID" value="QJA82746.1"/>
    <property type="molecule type" value="Genomic_DNA"/>
</dbReference>
<dbReference type="AlphaFoldDB" id="A0A6H1ZDD6"/>
<evidence type="ECO:0000313" key="2">
    <source>
        <dbReference type="EMBL" id="QJA66932.1"/>
    </source>
</evidence>
<evidence type="ECO:0000313" key="3">
    <source>
        <dbReference type="EMBL" id="QJA82746.1"/>
    </source>
</evidence>
<name>A0A6H1ZDD6_9ZZZZ</name>
<protein>
    <submittedName>
        <fullName evidence="1">Uncharacterized protein</fullName>
    </submittedName>
</protein>
<dbReference type="EMBL" id="MT141563">
    <property type="protein sequence ID" value="QJA66932.1"/>
    <property type="molecule type" value="Genomic_DNA"/>
</dbReference>
<sequence>MKIQKMVSQTRRDFYAIYECENCGHTERGHGYDDDNFHRNVIPAMKCKKCGMTADVNYRPMGTKYAAHEII</sequence>
<accession>A0A6H1ZDD6</accession>